<keyword evidence="2" id="KW-1185">Reference proteome</keyword>
<reference evidence="2" key="1">
    <citation type="submission" date="2016-09" db="EMBL/GenBank/DDBJ databases">
        <authorList>
            <person name="Lysoe E."/>
        </authorList>
    </citation>
    <scope>NUCLEOTIDE SEQUENCE [LARGE SCALE GENOMIC DNA]</scope>
    <source>
        <strain evidence="2">LJ96T</strain>
    </source>
</reference>
<gene>
    <name evidence="1" type="ORF">BJI69_21315</name>
</gene>
<organism evidence="1 2">
    <name type="scientific">Luteibacter rhizovicinus DSM 16549</name>
    <dbReference type="NCBI Taxonomy" id="1440763"/>
    <lineage>
        <taxon>Bacteria</taxon>
        <taxon>Pseudomonadati</taxon>
        <taxon>Pseudomonadota</taxon>
        <taxon>Gammaproteobacteria</taxon>
        <taxon>Lysobacterales</taxon>
        <taxon>Rhodanobacteraceae</taxon>
        <taxon>Luteibacter</taxon>
    </lineage>
</organism>
<dbReference type="OrthoDB" id="5956026at2"/>
<proteinExistence type="predicted"/>
<evidence type="ECO:0000313" key="2">
    <source>
        <dbReference type="Proteomes" id="UP000182987"/>
    </source>
</evidence>
<accession>A0A1L3F052</accession>
<dbReference type="AlphaFoldDB" id="A0A1L3F052"/>
<evidence type="ECO:0000313" key="1">
    <source>
        <dbReference type="EMBL" id="APG06691.1"/>
    </source>
</evidence>
<dbReference type="STRING" id="1440763.BJI69_21315"/>
<name>A0A1L3F052_9GAMM</name>
<dbReference type="EMBL" id="CP017480">
    <property type="protein sequence ID" value="APG06691.1"/>
    <property type="molecule type" value="Genomic_DNA"/>
</dbReference>
<protein>
    <submittedName>
        <fullName evidence="1">Uncharacterized protein</fullName>
    </submittedName>
</protein>
<sequence>METIYVVQGFKTGKRGRTEAMTPLSFKTESEARRRAVKMGETCLGVIAFAQAANPETGDYADPIMLESIGNVPEM</sequence>
<dbReference type="RefSeq" id="WP_046979113.1">
    <property type="nucleotide sequence ID" value="NZ_CP017480.1"/>
</dbReference>
<dbReference type="Proteomes" id="UP000182987">
    <property type="component" value="Chromosome"/>
</dbReference>
<dbReference type="KEGG" id="lrz:BJI69_21315"/>